<reference evidence="3" key="1">
    <citation type="submission" date="2020-03" db="EMBL/GenBank/DDBJ databases">
        <title>Draft sequencing of Calidifontibacter sp. DB0510.</title>
        <authorList>
            <person name="Kim D.-U."/>
        </authorList>
    </citation>
    <scope>NUCLEOTIDE SEQUENCE</scope>
    <source>
        <strain evidence="3">DB0510</strain>
    </source>
</reference>
<dbReference type="EMBL" id="JAAOIV010000006">
    <property type="protein sequence ID" value="NHN56063.1"/>
    <property type="molecule type" value="Genomic_DNA"/>
</dbReference>
<proteinExistence type="predicted"/>
<feature type="compositionally biased region" description="Polar residues" evidence="2">
    <location>
        <begin position="32"/>
        <end position="44"/>
    </location>
</feature>
<dbReference type="RefSeq" id="WP_166196460.1">
    <property type="nucleotide sequence ID" value="NZ_JAAOIV010000006.1"/>
</dbReference>
<evidence type="ECO:0000313" key="4">
    <source>
        <dbReference type="Proteomes" id="UP000744769"/>
    </source>
</evidence>
<feature type="region of interest" description="Disordered" evidence="2">
    <location>
        <begin position="32"/>
        <end position="52"/>
    </location>
</feature>
<evidence type="ECO:0000256" key="1">
    <source>
        <dbReference type="ARBA" id="ARBA00022729"/>
    </source>
</evidence>
<accession>A0A967B0I3</accession>
<evidence type="ECO:0000256" key="2">
    <source>
        <dbReference type="SAM" id="MobiDB-lite"/>
    </source>
</evidence>
<dbReference type="Proteomes" id="UP000744769">
    <property type="component" value="Unassembled WGS sequence"/>
</dbReference>
<dbReference type="InterPro" id="IPR029050">
    <property type="entry name" value="Immunoprotect_excell_Ig-like"/>
</dbReference>
<name>A0A967B0I3_9MICO</name>
<evidence type="ECO:0000313" key="3">
    <source>
        <dbReference type="EMBL" id="NHN56063.1"/>
    </source>
</evidence>
<keyword evidence="4" id="KW-1185">Reference proteome</keyword>
<keyword evidence="1" id="KW-0732">Signal</keyword>
<gene>
    <name evidence="3" type="ORF">G9U51_09775</name>
</gene>
<organism evidence="3 4">
    <name type="scientific">Metallococcus carri</name>
    <dbReference type="NCBI Taxonomy" id="1656884"/>
    <lineage>
        <taxon>Bacteria</taxon>
        <taxon>Bacillati</taxon>
        <taxon>Actinomycetota</taxon>
        <taxon>Actinomycetes</taxon>
        <taxon>Micrococcales</taxon>
        <taxon>Dermacoccaceae</taxon>
        <taxon>Metallococcus</taxon>
    </lineage>
</organism>
<sequence length="158" mass="17087">MSSTNYFSKKGSSTQIKPFGTKFDTEYISSIGSDKTPMSISSGKPQAKAPAGDSYLYESGQQALVFEITAKLKDASGYGYMSYLNFTLMDGQQNVCQRDSSSPVIKVQDKLPEGRMSGDEIKGQIAFVVPKGQDYSKYTLMFSSNSDTGATAQVGWSG</sequence>
<dbReference type="Gene3D" id="2.60.40.1240">
    <property type="match status" value="1"/>
</dbReference>
<evidence type="ECO:0008006" key="5">
    <source>
        <dbReference type="Google" id="ProtNLM"/>
    </source>
</evidence>
<dbReference type="AlphaFoldDB" id="A0A967B0I3"/>
<protein>
    <recommendedName>
        <fullName evidence="5">DUF4352 domain-containing protein</fullName>
    </recommendedName>
</protein>
<comment type="caution">
    <text evidence="3">The sequence shown here is derived from an EMBL/GenBank/DDBJ whole genome shotgun (WGS) entry which is preliminary data.</text>
</comment>